<dbReference type="RefSeq" id="YP_010058887.1">
    <property type="nucleotide sequence ID" value="NC_054723.1"/>
</dbReference>
<evidence type="ECO:0008006" key="3">
    <source>
        <dbReference type="Google" id="ProtNLM"/>
    </source>
</evidence>
<sequence>MAGMFRFDPGTNQYYPLLPYAGAGVAPVAPSRVSYWDPATLAYKQVYPPPGPAFVKAASDAKDSGTNPSVTIDIAAGATLFIGTTTNSGVTAVSMDGGAALSAYGQVLTTRIHQMFVLTGVAAGSHTFVMSGGGSWKTLLVAEYSGVTSVGDYTSKASSTQVQTHTPTGSGKLAVALVASASVSAAVGLDPANYVGTLRHRKDGLSDRSLAWVDHTAAPLGLNASGSAMSVGCMWLN</sequence>
<organism evidence="1 2">
    <name type="scientific">Gordonia phage Pupper</name>
    <dbReference type="NCBI Taxonomy" id="2571249"/>
    <lineage>
        <taxon>Viruses</taxon>
        <taxon>Duplodnaviria</taxon>
        <taxon>Heunggongvirae</taxon>
        <taxon>Uroviricota</taxon>
        <taxon>Caudoviricetes</taxon>
        <taxon>Puppervirus</taxon>
        <taxon>Puppervirus Pupper</taxon>
    </lineage>
</organism>
<dbReference type="Proteomes" id="UP000318375">
    <property type="component" value="Segment"/>
</dbReference>
<proteinExistence type="predicted"/>
<dbReference type="KEGG" id="vg:64766118"/>
<name>A0A4Y6EKM2_9CAUD</name>
<gene>
    <name evidence="1" type="primary">99</name>
    <name evidence="1" type="ORF">SEA_PUPPER_99</name>
</gene>
<evidence type="ECO:0000313" key="1">
    <source>
        <dbReference type="EMBL" id="QDF18585.1"/>
    </source>
</evidence>
<keyword evidence="2" id="KW-1185">Reference proteome</keyword>
<protein>
    <recommendedName>
        <fullName evidence="3">Minor tail protein</fullName>
    </recommendedName>
</protein>
<dbReference type="EMBL" id="MK977695">
    <property type="protein sequence ID" value="QDF18585.1"/>
    <property type="molecule type" value="Genomic_DNA"/>
</dbReference>
<dbReference type="GeneID" id="64766118"/>
<accession>A0A4Y6EKM2</accession>
<evidence type="ECO:0000313" key="2">
    <source>
        <dbReference type="Proteomes" id="UP000318375"/>
    </source>
</evidence>
<reference evidence="1 2" key="1">
    <citation type="submission" date="2019-05" db="EMBL/GenBank/DDBJ databases">
        <authorList>
            <person name="Pope W.H."/>
            <person name="Garlena R.A."/>
            <person name="Russell D.A."/>
            <person name="Jacobs-Sera D."/>
            <person name="Hatfull G.F."/>
        </authorList>
    </citation>
    <scope>NUCLEOTIDE SEQUENCE [LARGE SCALE GENOMIC DNA]</scope>
</reference>